<feature type="region of interest" description="Disordered" evidence="1">
    <location>
        <begin position="1"/>
        <end position="93"/>
    </location>
</feature>
<evidence type="ECO:0000313" key="2">
    <source>
        <dbReference type="EMBL" id="KAJ1121420.1"/>
    </source>
</evidence>
<evidence type="ECO:0000256" key="1">
    <source>
        <dbReference type="SAM" id="MobiDB-lite"/>
    </source>
</evidence>
<name>A0AAV7P2N9_PLEWA</name>
<evidence type="ECO:0000313" key="3">
    <source>
        <dbReference type="Proteomes" id="UP001066276"/>
    </source>
</evidence>
<keyword evidence="3" id="KW-1185">Reference proteome</keyword>
<sequence length="93" mass="10370">MLVMRPAPWSRGCDGRVSSGSDLAVDKELRAHGDVTLTRGRGHRHLRQSGPSRKNPEPVPVRQRPSEGQPKGTLGDGEPWFLCDTEMDNRREP</sequence>
<proteinExistence type="predicted"/>
<dbReference type="AlphaFoldDB" id="A0AAV7P2N9"/>
<dbReference type="EMBL" id="JANPWB010000012">
    <property type="protein sequence ID" value="KAJ1121420.1"/>
    <property type="molecule type" value="Genomic_DNA"/>
</dbReference>
<organism evidence="2 3">
    <name type="scientific">Pleurodeles waltl</name>
    <name type="common">Iberian ribbed newt</name>
    <dbReference type="NCBI Taxonomy" id="8319"/>
    <lineage>
        <taxon>Eukaryota</taxon>
        <taxon>Metazoa</taxon>
        <taxon>Chordata</taxon>
        <taxon>Craniata</taxon>
        <taxon>Vertebrata</taxon>
        <taxon>Euteleostomi</taxon>
        <taxon>Amphibia</taxon>
        <taxon>Batrachia</taxon>
        <taxon>Caudata</taxon>
        <taxon>Salamandroidea</taxon>
        <taxon>Salamandridae</taxon>
        <taxon>Pleurodelinae</taxon>
        <taxon>Pleurodeles</taxon>
    </lineage>
</organism>
<dbReference type="Proteomes" id="UP001066276">
    <property type="component" value="Chromosome 8"/>
</dbReference>
<feature type="compositionally biased region" description="Basic and acidic residues" evidence="1">
    <location>
        <begin position="24"/>
        <end position="33"/>
    </location>
</feature>
<reference evidence="2" key="1">
    <citation type="journal article" date="2022" name="bioRxiv">
        <title>Sequencing and chromosome-scale assembly of the giantPleurodeles waltlgenome.</title>
        <authorList>
            <person name="Brown T."/>
            <person name="Elewa A."/>
            <person name="Iarovenko S."/>
            <person name="Subramanian E."/>
            <person name="Araus A.J."/>
            <person name="Petzold A."/>
            <person name="Susuki M."/>
            <person name="Suzuki K.-i.T."/>
            <person name="Hayashi T."/>
            <person name="Toyoda A."/>
            <person name="Oliveira C."/>
            <person name="Osipova E."/>
            <person name="Leigh N.D."/>
            <person name="Simon A."/>
            <person name="Yun M.H."/>
        </authorList>
    </citation>
    <scope>NUCLEOTIDE SEQUENCE</scope>
    <source>
        <strain evidence="2">20211129_DDA</strain>
        <tissue evidence="2">Liver</tissue>
    </source>
</reference>
<gene>
    <name evidence="2" type="ORF">NDU88_009529</name>
</gene>
<comment type="caution">
    <text evidence="2">The sequence shown here is derived from an EMBL/GenBank/DDBJ whole genome shotgun (WGS) entry which is preliminary data.</text>
</comment>
<protein>
    <submittedName>
        <fullName evidence="2">Uncharacterized protein</fullName>
    </submittedName>
</protein>
<accession>A0AAV7P2N9</accession>